<dbReference type="PaxDb" id="55529-EKX46857"/>
<name>L1JEZ2_GUITC</name>
<accession>L1JEZ2</accession>
<sequence>MAKQNPHITTTSSQGFVSKNDVFRNRANSRFSRCRQVLVNSQGGVGSSAFMELLQKNHVLMNSPEDVDGFKHRPADHFRHDSDGIYLFGRFACASKALVILGDPLHSIESVYRRFSVDHINKWREYAQKPPYHRRTRLADLWAEMRILRQDTTGLTNYINSWLRAKNEPTWPQLRLVTTKSLYEHAADHAKFLGVREENLLPFKQLAYNPRPFRSSAPADVQAMFGPIKVKIDQLEASSDS</sequence>
<dbReference type="RefSeq" id="XP_005833837.1">
    <property type="nucleotide sequence ID" value="XM_005833780.1"/>
</dbReference>
<reference evidence="3" key="2">
    <citation type="submission" date="2012-11" db="EMBL/GenBank/DDBJ databases">
        <authorList>
            <person name="Kuo A."/>
            <person name="Curtis B.A."/>
            <person name="Tanifuji G."/>
            <person name="Burki F."/>
            <person name="Gruber A."/>
            <person name="Irimia M."/>
            <person name="Maruyama S."/>
            <person name="Arias M.C."/>
            <person name="Ball S.G."/>
            <person name="Gile G.H."/>
            <person name="Hirakawa Y."/>
            <person name="Hopkins J.F."/>
            <person name="Rensing S.A."/>
            <person name="Schmutz J."/>
            <person name="Symeonidi A."/>
            <person name="Elias M."/>
            <person name="Eveleigh R.J."/>
            <person name="Herman E.K."/>
            <person name="Klute M.J."/>
            <person name="Nakayama T."/>
            <person name="Obornik M."/>
            <person name="Reyes-Prieto A."/>
            <person name="Armbrust E.V."/>
            <person name="Aves S.J."/>
            <person name="Beiko R.G."/>
            <person name="Coutinho P."/>
            <person name="Dacks J.B."/>
            <person name="Durnford D.G."/>
            <person name="Fast N.M."/>
            <person name="Green B.R."/>
            <person name="Grisdale C."/>
            <person name="Hempe F."/>
            <person name="Henrissat B."/>
            <person name="Hoppner M.P."/>
            <person name="Ishida K.-I."/>
            <person name="Kim E."/>
            <person name="Koreny L."/>
            <person name="Kroth P.G."/>
            <person name="Liu Y."/>
            <person name="Malik S.-B."/>
            <person name="Maier U.G."/>
            <person name="McRose D."/>
            <person name="Mock T."/>
            <person name="Neilson J.A."/>
            <person name="Onodera N.T."/>
            <person name="Poole A.M."/>
            <person name="Pritham E.J."/>
            <person name="Richards T.A."/>
            <person name="Rocap G."/>
            <person name="Roy S.W."/>
            <person name="Sarai C."/>
            <person name="Schaack S."/>
            <person name="Shirato S."/>
            <person name="Slamovits C.H."/>
            <person name="Spencer D.F."/>
            <person name="Suzuki S."/>
            <person name="Worden A.Z."/>
            <person name="Zauner S."/>
            <person name="Barry K."/>
            <person name="Bell C."/>
            <person name="Bharti A.K."/>
            <person name="Crow J.A."/>
            <person name="Grimwood J."/>
            <person name="Kramer R."/>
            <person name="Lindquist E."/>
            <person name="Lucas S."/>
            <person name="Salamov A."/>
            <person name="McFadden G.I."/>
            <person name="Lane C.E."/>
            <person name="Keeling P.J."/>
            <person name="Gray M.W."/>
            <person name="Grigoriev I.V."/>
            <person name="Archibald J.M."/>
        </authorList>
    </citation>
    <scope>NUCLEOTIDE SEQUENCE</scope>
    <source>
        <strain evidence="3">CCMP2712</strain>
    </source>
</reference>
<dbReference type="AlphaFoldDB" id="L1JEZ2"/>
<reference evidence="2" key="3">
    <citation type="submission" date="2016-03" db="UniProtKB">
        <authorList>
            <consortium name="EnsemblProtists"/>
        </authorList>
    </citation>
    <scope>IDENTIFICATION</scope>
</reference>
<dbReference type="EMBL" id="JH992992">
    <property type="protein sequence ID" value="EKX46857.1"/>
    <property type="molecule type" value="Genomic_DNA"/>
</dbReference>
<organism evidence="1">
    <name type="scientific">Guillardia theta (strain CCMP2712)</name>
    <name type="common">Cryptophyte</name>
    <dbReference type="NCBI Taxonomy" id="905079"/>
    <lineage>
        <taxon>Eukaryota</taxon>
        <taxon>Cryptophyceae</taxon>
        <taxon>Pyrenomonadales</taxon>
        <taxon>Geminigeraceae</taxon>
        <taxon>Guillardia</taxon>
    </lineage>
</organism>
<evidence type="ECO:0008006" key="4">
    <source>
        <dbReference type="Google" id="ProtNLM"/>
    </source>
</evidence>
<keyword evidence="3" id="KW-1185">Reference proteome</keyword>
<evidence type="ECO:0000313" key="3">
    <source>
        <dbReference type="Proteomes" id="UP000011087"/>
    </source>
</evidence>
<gene>
    <name evidence="1" type="ORF">GUITHDRAFT_107211</name>
</gene>
<reference evidence="1 3" key="1">
    <citation type="journal article" date="2012" name="Nature">
        <title>Algal genomes reveal evolutionary mosaicism and the fate of nucleomorphs.</title>
        <authorList>
            <consortium name="DOE Joint Genome Institute"/>
            <person name="Curtis B.A."/>
            <person name="Tanifuji G."/>
            <person name="Burki F."/>
            <person name="Gruber A."/>
            <person name="Irimia M."/>
            <person name="Maruyama S."/>
            <person name="Arias M.C."/>
            <person name="Ball S.G."/>
            <person name="Gile G.H."/>
            <person name="Hirakawa Y."/>
            <person name="Hopkins J.F."/>
            <person name="Kuo A."/>
            <person name="Rensing S.A."/>
            <person name="Schmutz J."/>
            <person name="Symeonidi A."/>
            <person name="Elias M."/>
            <person name="Eveleigh R.J."/>
            <person name="Herman E.K."/>
            <person name="Klute M.J."/>
            <person name="Nakayama T."/>
            <person name="Obornik M."/>
            <person name="Reyes-Prieto A."/>
            <person name="Armbrust E.V."/>
            <person name="Aves S.J."/>
            <person name="Beiko R.G."/>
            <person name="Coutinho P."/>
            <person name="Dacks J.B."/>
            <person name="Durnford D.G."/>
            <person name="Fast N.M."/>
            <person name="Green B.R."/>
            <person name="Grisdale C.J."/>
            <person name="Hempel F."/>
            <person name="Henrissat B."/>
            <person name="Hoppner M.P."/>
            <person name="Ishida K."/>
            <person name="Kim E."/>
            <person name="Koreny L."/>
            <person name="Kroth P.G."/>
            <person name="Liu Y."/>
            <person name="Malik S.B."/>
            <person name="Maier U.G."/>
            <person name="McRose D."/>
            <person name="Mock T."/>
            <person name="Neilson J.A."/>
            <person name="Onodera N.T."/>
            <person name="Poole A.M."/>
            <person name="Pritham E.J."/>
            <person name="Richards T.A."/>
            <person name="Rocap G."/>
            <person name="Roy S.W."/>
            <person name="Sarai C."/>
            <person name="Schaack S."/>
            <person name="Shirato S."/>
            <person name="Slamovits C.H."/>
            <person name="Spencer D.F."/>
            <person name="Suzuki S."/>
            <person name="Worden A.Z."/>
            <person name="Zauner S."/>
            <person name="Barry K."/>
            <person name="Bell C."/>
            <person name="Bharti A.K."/>
            <person name="Crow J.A."/>
            <person name="Grimwood J."/>
            <person name="Kramer R."/>
            <person name="Lindquist E."/>
            <person name="Lucas S."/>
            <person name="Salamov A."/>
            <person name="McFadden G.I."/>
            <person name="Lane C.E."/>
            <person name="Keeling P.J."/>
            <person name="Gray M.W."/>
            <person name="Grigoriev I.V."/>
            <person name="Archibald J.M."/>
        </authorList>
    </citation>
    <scope>NUCLEOTIDE SEQUENCE</scope>
    <source>
        <strain evidence="1 3">CCMP2712</strain>
    </source>
</reference>
<dbReference type="EnsemblProtists" id="EKX46857">
    <property type="protein sequence ID" value="EKX46857"/>
    <property type="gene ID" value="GUITHDRAFT_107211"/>
</dbReference>
<dbReference type="KEGG" id="gtt:GUITHDRAFT_107211"/>
<evidence type="ECO:0000313" key="2">
    <source>
        <dbReference type="EnsemblProtists" id="EKX46857"/>
    </source>
</evidence>
<evidence type="ECO:0000313" key="1">
    <source>
        <dbReference type="EMBL" id="EKX46857.1"/>
    </source>
</evidence>
<dbReference type="GeneID" id="17303692"/>
<dbReference type="HOGENOM" id="CLU_1153554_0_0_1"/>
<protein>
    <recommendedName>
        <fullName evidence="4">Sulfotransferase domain-containing protein</fullName>
    </recommendedName>
</protein>
<proteinExistence type="predicted"/>
<dbReference type="Proteomes" id="UP000011087">
    <property type="component" value="Unassembled WGS sequence"/>
</dbReference>